<evidence type="ECO:0000256" key="2">
    <source>
        <dbReference type="ARBA" id="ARBA00023163"/>
    </source>
</evidence>
<keyword evidence="3" id="KW-0238">DNA-binding</keyword>
<dbReference type="InterPro" id="IPR045224">
    <property type="entry name" value="HDZip_class_I_plant"/>
</dbReference>
<sequence>MSDDGSHLGGEKKLRLNVEQVGALEKNFKLANKLEPNRKMQLARAGLQPRHTYLQREAMSKVSSVNGIGHQVGLFVWEKLESVQNASSCSFRCIICSHTIHFGIRSMFIIRH</sequence>
<accession>A0AAD8T1M3</accession>
<dbReference type="GO" id="GO:0000981">
    <property type="term" value="F:DNA-binding transcription factor activity, RNA polymerase II-specific"/>
    <property type="evidence" value="ECO:0007669"/>
    <property type="project" value="UniProtKB-UniRule"/>
</dbReference>
<evidence type="ECO:0000256" key="3">
    <source>
        <dbReference type="RuleBase" id="RU369038"/>
    </source>
</evidence>
<dbReference type="GO" id="GO:0045893">
    <property type="term" value="P:positive regulation of DNA-templated transcription"/>
    <property type="evidence" value="ECO:0007669"/>
    <property type="project" value="TreeGrafter"/>
</dbReference>
<dbReference type="PANTHER" id="PTHR24326:SF176">
    <property type="entry name" value="HOMEOBOX-LEUCINE ZIPPER PROTEIN ATHB-13"/>
    <property type="match status" value="1"/>
</dbReference>
<dbReference type="GO" id="GO:0005634">
    <property type="term" value="C:nucleus"/>
    <property type="evidence" value="ECO:0007669"/>
    <property type="project" value="UniProtKB-SubCell"/>
</dbReference>
<dbReference type="EMBL" id="JAUUTY010000003">
    <property type="protein sequence ID" value="KAK1668292.1"/>
    <property type="molecule type" value="Genomic_DNA"/>
</dbReference>
<keyword evidence="3" id="KW-0371">Homeobox</keyword>
<keyword evidence="2 3" id="KW-0804">Transcription</keyword>
<comment type="subcellular location">
    <subcellularLocation>
        <location evidence="3">Nucleus</location>
    </subcellularLocation>
</comment>
<dbReference type="Proteomes" id="UP001231189">
    <property type="component" value="Unassembled WGS sequence"/>
</dbReference>
<dbReference type="PANTHER" id="PTHR24326">
    <property type="entry name" value="HOMEOBOX-LEUCINE ZIPPER PROTEIN"/>
    <property type="match status" value="1"/>
</dbReference>
<gene>
    <name evidence="4" type="ORF">QYE76_056451</name>
</gene>
<evidence type="ECO:0000256" key="1">
    <source>
        <dbReference type="ARBA" id="ARBA00023015"/>
    </source>
</evidence>
<keyword evidence="5" id="KW-1185">Reference proteome</keyword>
<comment type="similarity">
    <text evidence="3">Belongs to the HD-ZIP homeobox family. Class I subfamily.</text>
</comment>
<name>A0AAD8T1M3_LOLMU</name>
<keyword evidence="3" id="KW-0539">Nucleus</keyword>
<keyword evidence="1 3" id="KW-0805">Transcription regulation</keyword>
<comment type="caution">
    <text evidence="4">The sequence shown here is derived from an EMBL/GenBank/DDBJ whole genome shotgun (WGS) entry which is preliminary data.</text>
</comment>
<dbReference type="GO" id="GO:0043565">
    <property type="term" value="F:sequence-specific DNA binding"/>
    <property type="evidence" value="ECO:0007669"/>
    <property type="project" value="TreeGrafter"/>
</dbReference>
<reference evidence="4" key="1">
    <citation type="submission" date="2023-07" db="EMBL/GenBank/DDBJ databases">
        <title>A chromosome-level genome assembly of Lolium multiflorum.</title>
        <authorList>
            <person name="Chen Y."/>
            <person name="Copetti D."/>
            <person name="Kolliker R."/>
            <person name="Studer B."/>
        </authorList>
    </citation>
    <scope>NUCLEOTIDE SEQUENCE</scope>
    <source>
        <strain evidence="4">02402/16</strain>
        <tissue evidence="4">Leaf</tissue>
    </source>
</reference>
<comment type="function">
    <text evidence="3">Transcription factor.</text>
</comment>
<proteinExistence type="inferred from homology"/>
<dbReference type="AlphaFoldDB" id="A0AAD8T1M3"/>
<organism evidence="4 5">
    <name type="scientific">Lolium multiflorum</name>
    <name type="common">Italian ryegrass</name>
    <name type="synonym">Lolium perenne subsp. multiflorum</name>
    <dbReference type="NCBI Taxonomy" id="4521"/>
    <lineage>
        <taxon>Eukaryota</taxon>
        <taxon>Viridiplantae</taxon>
        <taxon>Streptophyta</taxon>
        <taxon>Embryophyta</taxon>
        <taxon>Tracheophyta</taxon>
        <taxon>Spermatophyta</taxon>
        <taxon>Magnoliopsida</taxon>
        <taxon>Liliopsida</taxon>
        <taxon>Poales</taxon>
        <taxon>Poaceae</taxon>
        <taxon>BOP clade</taxon>
        <taxon>Pooideae</taxon>
        <taxon>Poodae</taxon>
        <taxon>Poeae</taxon>
        <taxon>Poeae Chloroplast Group 2 (Poeae type)</taxon>
        <taxon>Loliodinae</taxon>
        <taxon>Loliinae</taxon>
        <taxon>Lolium</taxon>
    </lineage>
</organism>
<evidence type="ECO:0000313" key="5">
    <source>
        <dbReference type="Proteomes" id="UP001231189"/>
    </source>
</evidence>
<evidence type="ECO:0000313" key="4">
    <source>
        <dbReference type="EMBL" id="KAK1668292.1"/>
    </source>
</evidence>
<protein>
    <recommendedName>
        <fullName evidence="3">Homeobox-leucine zipper protein</fullName>
    </recommendedName>
    <alternativeName>
        <fullName evidence="3">HD-ZIP protein</fullName>
    </alternativeName>
    <alternativeName>
        <fullName evidence="3">Homeodomain transcription factor</fullName>
    </alternativeName>
</protein>